<dbReference type="Proteomes" id="UP000035057">
    <property type="component" value="Unassembled WGS sequence"/>
</dbReference>
<dbReference type="STRING" id="1137280.D777_00006"/>
<protein>
    <submittedName>
        <fullName evidence="2">Type VI secretion protein VasI</fullName>
    </submittedName>
</protein>
<dbReference type="AlphaFoldDB" id="A0A072N7N8"/>
<dbReference type="EMBL" id="ANIE01000001">
    <property type="protein sequence ID" value="KEF32998.1"/>
    <property type="molecule type" value="Genomic_DNA"/>
</dbReference>
<feature type="chain" id="PRO_5001682339" evidence="1">
    <location>
        <begin position="31"/>
        <end position="215"/>
    </location>
</feature>
<accession>A0A072N7N8</accession>
<dbReference type="NCBIfam" id="TIGR03360">
    <property type="entry name" value="VI_minor_1"/>
    <property type="match status" value="1"/>
</dbReference>
<evidence type="ECO:0000313" key="2">
    <source>
        <dbReference type="EMBL" id="KEF32998.1"/>
    </source>
</evidence>
<keyword evidence="1" id="KW-0732">Signal</keyword>
<organism evidence="2 3">
    <name type="scientific">Marinobacter nitratireducens</name>
    <dbReference type="NCBI Taxonomy" id="1137280"/>
    <lineage>
        <taxon>Bacteria</taxon>
        <taxon>Pseudomonadati</taxon>
        <taxon>Pseudomonadota</taxon>
        <taxon>Gammaproteobacteria</taxon>
        <taxon>Pseudomonadales</taxon>
        <taxon>Marinobacteraceae</taxon>
        <taxon>Marinobacter</taxon>
    </lineage>
</organism>
<evidence type="ECO:0000256" key="1">
    <source>
        <dbReference type="SAM" id="SignalP"/>
    </source>
</evidence>
<comment type="caution">
    <text evidence="2">The sequence shown here is derived from an EMBL/GenBank/DDBJ whole genome shotgun (WGS) entry which is preliminary data.</text>
</comment>
<reference evidence="2 3" key="1">
    <citation type="submission" date="2012-12" db="EMBL/GenBank/DDBJ databases">
        <title>Genome assembly of Marinobacter sp. AK21.</title>
        <authorList>
            <person name="Khatri I."/>
            <person name="Kumar R."/>
            <person name="Vaidya B."/>
            <person name="Subramanian S."/>
            <person name="Pinnaka A."/>
        </authorList>
    </citation>
    <scope>NUCLEOTIDE SEQUENCE [LARGE SCALE GENOMIC DNA]</scope>
    <source>
        <strain evidence="2 3">AK21</strain>
    </source>
</reference>
<gene>
    <name evidence="2" type="ORF">D777_00006</name>
</gene>
<feature type="signal peptide" evidence="1">
    <location>
        <begin position="1"/>
        <end position="30"/>
    </location>
</feature>
<dbReference type="InterPro" id="IPR017738">
    <property type="entry name" value="T6SS-assoc_VCA0118"/>
</dbReference>
<keyword evidence="3" id="KW-1185">Reference proteome</keyword>
<name>A0A072N7N8_9GAMM</name>
<proteinExistence type="predicted"/>
<evidence type="ECO:0000313" key="3">
    <source>
        <dbReference type="Proteomes" id="UP000035057"/>
    </source>
</evidence>
<dbReference type="Pfam" id="PF11319">
    <property type="entry name" value="VasI"/>
    <property type="match status" value="1"/>
</dbReference>
<sequence length="215" mass="23441">MREMTVIRVMVRHLLISPFLTLAFAFPALAGQLEEAHACVQKADRLARLACFDRVFGTPLLAPSAMTIPRSNQPERWRQAFAQASQDDTAVYRDTGRAAGLLVTVPALGAKPPRPLLVLQCQNNITELSVMLPQALDAERVRVVVGTQGAASWRVRDGGYVVSGGRGLPAIRTVKTMLSEPDVRFNAQQSELDGLVFDLTGFSDAIRPVRSACGW</sequence>
<dbReference type="RefSeq" id="WP_227501612.1">
    <property type="nucleotide sequence ID" value="NZ_ANIE01000001.1"/>
</dbReference>
<dbReference type="PATRIC" id="fig|1137280.3.peg.6"/>